<protein>
    <submittedName>
        <fullName evidence="2">Phage tail protein</fullName>
    </submittedName>
</protein>
<organism evidence="2 3">
    <name type="scientific">Leuconostoc pseudomesenteroides</name>
    <dbReference type="NCBI Taxonomy" id="33968"/>
    <lineage>
        <taxon>Bacteria</taxon>
        <taxon>Bacillati</taxon>
        <taxon>Bacillota</taxon>
        <taxon>Bacilli</taxon>
        <taxon>Lactobacillales</taxon>
        <taxon>Lactobacillaceae</taxon>
        <taxon>Leuconostoc</taxon>
    </lineage>
</organism>
<name>A0A5B8SXM9_LEUPS</name>
<gene>
    <name evidence="2" type="ORF">FGL85_00990</name>
</gene>
<accession>A0A5B8SXM9</accession>
<dbReference type="EMBL" id="CP042383">
    <property type="protein sequence ID" value="QEA41211.1"/>
    <property type="molecule type" value="Genomic_DNA"/>
</dbReference>
<sequence>MDLLITNGTSSAKLSDKGIVTTDFDESTPSLSLNTKSFTGRNGKLNFGGNYSEKKLTYTGYMQANSQSDYEAKRNWLYQLLGSATPYYITPIYSDSGQYDFERPGQSTGNKLGQTGGTESNKRFLVTLDDTFAPEFSGSVNGKQNYKLSISFVTAVLPFGETKPKTATITSTIPYAGTVTASQLEVPFYILLTAKQTASAISLTIGSKTWTYSGTVASGDVFKIGGVYNLKNTLSINDNTNLEYFVLEPSISGTVAVTCSITATLEIHDYKELYL</sequence>
<reference evidence="2 3" key="1">
    <citation type="submission" date="2019-06" db="EMBL/GenBank/DDBJ databases">
        <title>Genome analyses of bacteria isolated from kimchi.</title>
        <authorList>
            <person name="Lee S."/>
            <person name="Ahn S."/>
            <person name="Roh S."/>
        </authorList>
    </citation>
    <scope>NUCLEOTIDE SEQUENCE [LARGE SCALE GENOMIC DNA]</scope>
    <source>
        <strain evidence="2 3">CBA3630</strain>
    </source>
</reference>
<dbReference type="Proteomes" id="UP000321296">
    <property type="component" value="Chromosome"/>
</dbReference>
<dbReference type="Gene3D" id="2.40.30.200">
    <property type="match status" value="1"/>
</dbReference>
<proteinExistence type="predicted"/>
<dbReference type="RefSeq" id="WP_147651067.1">
    <property type="nucleotide sequence ID" value="NZ_CP042383.1"/>
</dbReference>
<evidence type="ECO:0000313" key="3">
    <source>
        <dbReference type="Proteomes" id="UP000321296"/>
    </source>
</evidence>
<evidence type="ECO:0000313" key="2">
    <source>
        <dbReference type="EMBL" id="QEA41211.1"/>
    </source>
</evidence>
<feature type="domain" description="Siphovirus-type tail component RIFT-related" evidence="1">
    <location>
        <begin position="27"/>
        <end position="152"/>
    </location>
</feature>
<dbReference type="Pfam" id="PF05709">
    <property type="entry name" value="Sipho_tail"/>
    <property type="match status" value="1"/>
</dbReference>
<evidence type="ECO:0000259" key="1">
    <source>
        <dbReference type="Pfam" id="PF05709"/>
    </source>
</evidence>
<dbReference type="InterPro" id="IPR008841">
    <property type="entry name" value="Siphovirus-type_tail_N"/>
</dbReference>
<dbReference type="KEGG" id="lpse:FGL85_00990"/>
<dbReference type="AlphaFoldDB" id="A0A5B8SXM9"/>